<dbReference type="InterPro" id="IPR001932">
    <property type="entry name" value="PPM-type_phosphatase-like_dom"/>
</dbReference>
<accession>A0A0P9D4U6</accession>
<dbReference type="SMART" id="SM00331">
    <property type="entry name" value="PP2C_SIG"/>
    <property type="match status" value="1"/>
</dbReference>
<dbReference type="InterPro" id="IPR018488">
    <property type="entry name" value="cNMP-bd_CS"/>
</dbReference>
<dbReference type="InterPro" id="IPR018490">
    <property type="entry name" value="cNMP-bd_dom_sf"/>
</dbReference>
<dbReference type="PANTHER" id="PTHR43156">
    <property type="entry name" value="STAGE II SPORULATION PROTEIN E-RELATED"/>
    <property type="match status" value="1"/>
</dbReference>
<dbReference type="Gene3D" id="2.60.120.10">
    <property type="entry name" value="Jelly Rolls"/>
    <property type="match status" value="1"/>
</dbReference>
<feature type="coiled-coil region" evidence="2">
    <location>
        <begin position="140"/>
        <end position="184"/>
    </location>
</feature>
<sequence>MNTLRRIDPAIIGLVPLFAGIPATELEHLAATLEPTTFEPGTLLFREGDTGDHFYVVLAGSIAIIKALGTPDERLVGVRGVGEFVGEMSLLNTDGLRTASVRVYERADVLIFSRADFDNLLSRHPHLVYTMLKILSTRLRESHEAALHDLQAKNQQLAKAYVELQAAQAQLIEQETLAHELRLAHGIQMQMLPQTLPELPGAELGACMLPARSVGGDFYDVVPLGDDRLILTVADVSGKGMPAALYMGLASSLLNAQAAHAPTPEAAVRALNDQLLRREMGSMFVTVVYGVFELSTRTFSYVRAGHPAPVVLDAQGNDCSPGVTTGQPLGLFDDLLLDVQTVSVPPGG</sequence>
<evidence type="ECO:0000313" key="5">
    <source>
        <dbReference type="Proteomes" id="UP000050509"/>
    </source>
</evidence>
<evidence type="ECO:0000256" key="2">
    <source>
        <dbReference type="SAM" id="Coils"/>
    </source>
</evidence>
<evidence type="ECO:0000256" key="1">
    <source>
        <dbReference type="ARBA" id="ARBA00022801"/>
    </source>
</evidence>
<keyword evidence="1" id="KW-0378">Hydrolase</keyword>
<dbReference type="PANTHER" id="PTHR43156:SF2">
    <property type="entry name" value="STAGE II SPORULATION PROTEIN E"/>
    <property type="match status" value="1"/>
</dbReference>
<dbReference type="Pfam" id="PF00027">
    <property type="entry name" value="cNMP_binding"/>
    <property type="match status" value="1"/>
</dbReference>
<dbReference type="SMART" id="SM00100">
    <property type="entry name" value="cNMP"/>
    <property type="match status" value="1"/>
</dbReference>
<dbReference type="Pfam" id="PF07228">
    <property type="entry name" value="SpoIIE"/>
    <property type="match status" value="1"/>
</dbReference>
<dbReference type="PROSITE" id="PS00889">
    <property type="entry name" value="CNMP_BINDING_2"/>
    <property type="match status" value="1"/>
</dbReference>
<comment type="caution">
    <text evidence="4">The sequence shown here is derived from an EMBL/GenBank/DDBJ whole genome shotgun (WGS) entry which is preliminary data.</text>
</comment>
<reference evidence="4 5" key="1">
    <citation type="submission" date="2015-09" db="EMBL/GenBank/DDBJ databases">
        <title>Draft genome sequence of Kouleothrix aurantiaca JCM 19913.</title>
        <authorList>
            <person name="Hemp J."/>
        </authorList>
    </citation>
    <scope>NUCLEOTIDE SEQUENCE [LARGE SCALE GENOMIC DNA]</scope>
    <source>
        <strain evidence="4 5">COM-B</strain>
    </source>
</reference>
<dbReference type="SUPFAM" id="SSF51206">
    <property type="entry name" value="cAMP-binding domain-like"/>
    <property type="match status" value="1"/>
</dbReference>
<keyword evidence="2" id="KW-0175">Coiled coil</keyword>
<dbReference type="InterPro" id="IPR036457">
    <property type="entry name" value="PPM-type-like_dom_sf"/>
</dbReference>
<dbReference type="InterPro" id="IPR052016">
    <property type="entry name" value="Bact_Sigma-Reg"/>
</dbReference>
<dbReference type="InterPro" id="IPR014710">
    <property type="entry name" value="RmlC-like_jellyroll"/>
</dbReference>
<dbReference type="Gene3D" id="3.60.40.10">
    <property type="entry name" value="PPM-type phosphatase domain"/>
    <property type="match status" value="1"/>
</dbReference>
<dbReference type="EMBL" id="LJCR01001561">
    <property type="protein sequence ID" value="KPV50139.1"/>
    <property type="molecule type" value="Genomic_DNA"/>
</dbReference>
<keyword evidence="5" id="KW-1185">Reference proteome</keyword>
<evidence type="ECO:0000313" key="4">
    <source>
        <dbReference type="EMBL" id="KPV50139.1"/>
    </source>
</evidence>
<name>A0A0P9D4U6_9CHLR</name>
<dbReference type="AlphaFoldDB" id="A0A0P9D4U6"/>
<evidence type="ECO:0000259" key="3">
    <source>
        <dbReference type="PROSITE" id="PS50042"/>
    </source>
</evidence>
<feature type="non-terminal residue" evidence="4">
    <location>
        <position position="348"/>
    </location>
</feature>
<dbReference type="Proteomes" id="UP000050509">
    <property type="component" value="Unassembled WGS sequence"/>
</dbReference>
<proteinExistence type="predicted"/>
<dbReference type="GO" id="GO:0016791">
    <property type="term" value="F:phosphatase activity"/>
    <property type="evidence" value="ECO:0007669"/>
    <property type="project" value="TreeGrafter"/>
</dbReference>
<protein>
    <recommendedName>
        <fullName evidence="3">Cyclic nucleotide-binding domain-containing protein</fullName>
    </recommendedName>
</protein>
<dbReference type="PROSITE" id="PS50042">
    <property type="entry name" value="CNMP_BINDING_3"/>
    <property type="match status" value="1"/>
</dbReference>
<dbReference type="InterPro" id="IPR000595">
    <property type="entry name" value="cNMP-bd_dom"/>
</dbReference>
<gene>
    <name evidence="4" type="ORF">SE17_28705</name>
</gene>
<organism evidence="4 5">
    <name type="scientific">Kouleothrix aurantiaca</name>
    <dbReference type="NCBI Taxonomy" id="186479"/>
    <lineage>
        <taxon>Bacteria</taxon>
        <taxon>Bacillati</taxon>
        <taxon>Chloroflexota</taxon>
        <taxon>Chloroflexia</taxon>
        <taxon>Chloroflexales</taxon>
        <taxon>Roseiflexineae</taxon>
        <taxon>Roseiflexaceae</taxon>
        <taxon>Kouleothrix</taxon>
    </lineage>
</organism>
<feature type="domain" description="Cyclic nucleotide-binding" evidence="3">
    <location>
        <begin position="17"/>
        <end position="138"/>
    </location>
</feature>
<dbReference type="CDD" id="cd00038">
    <property type="entry name" value="CAP_ED"/>
    <property type="match status" value="1"/>
</dbReference>